<feature type="chain" id="PRO_5045680776" evidence="3">
    <location>
        <begin position="22"/>
        <end position="345"/>
    </location>
</feature>
<feature type="coiled-coil region" evidence="2">
    <location>
        <begin position="102"/>
        <end position="129"/>
    </location>
</feature>
<sequence length="345" mass="36417">MRHRLATALAAAALLPAFAWSQTPAVPAASAPDAAAVKVQAFEQLAIHPLREAPASIVARNEARLSAEVAGRVVRWTADTGGKVARGALLVELEATDYRLTRDQARAAVDASQARLKLAESQLQRARELVAQGFFSQEALNSRETEVQLLRTELVSNRAQLSAAERSLAKTRITAPFAASVKERLAQTGEFVAAGTPLYVLTQTDAAEVSAQVAPADVPSVNASTRLEFVGSGQVVPLKLLRTSATVTAPARTVEVRLAPAQPVVVGSAGQLRWAEQRPHVPASILVQRERRLGVFVVESGRAKFVPLPEAQEGRAAPAPLAAGTQVVVGGQAALRDGQPVSVTR</sequence>
<dbReference type="Gene3D" id="1.10.287.470">
    <property type="entry name" value="Helix hairpin bin"/>
    <property type="match status" value="1"/>
</dbReference>
<dbReference type="PANTHER" id="PTHR30469:SF15">
    <property type="entry name" value="HLYD FAMILY OF SECRETION PROTEINS"/>
    <property type="match status" value="1"/>
</dbReference>
<dbReference type="Gene3D" id="2.40.30.170">
    <property type="match status" value="1"/>
</dbReference>
<feature type="signal peptide" evidence="3">
    <location>
        <begin position="1"/>
        <end position="21"/>
    </location>
</feature>
<dbReference type="Gene3D" id="2.40.50.100">
    <property type="match status" value="1"/>
</dbReference>
<reference evidence="4" key="1">
    <citation type="submission" date="2022-05" db="EMBL/GenBank/DDBJ databases">
        <title>Schlegelella sp. nov., isolated from mangrove soil.</title>
        <authorList>
            <person name="Liu Y."/>
            <person name="Ge X."/>
            <person name="Liu W."/>
        </authorList>
    </citation>
    <scope>NUCLEOTIDE SEQUENCE</scope>
    <source>
        <strain evidence="4">S2-27</strain>
    </source>
</reference>
<dbReference type="SUPFAM" id="SSF111369">
    <property type="entry name" value="HlyD-like secretion proteins"/>
    <property type="match status" value="1"/>
</dbReference>
<dbReference type="EMBL" id="JAMKFE010000003">
    <property type="protein sequence ID" value="MCM5679048.1"/>
    <property type="molecule type" value="Genomic_DNA"/>
</dbReference>
<comment type="caution">
    <text evidence="4">The sequence shown here is derived from an EMBL/GenBank/DDBJ whole genome shotgun (WGS) entry which is preliminary data.</text>
</comment>
<evidence type="ECO:0000256" key="3">
    <source>
        <dbReference type="SAM" id="SignalP"/>
    </source>
</evidence>
<evidence type="ECO:0000256" key="1">
    <source>
        <dbReference type="ARBA" id="ARBA00009477"/>
    </source>
</evidence>
<evidence type="ECO:0000313" key="5">
    <source>
        <dbReference type="Proteomes" id="UP001165541"/>
    </source>
</evidence>
<accession>A0ABT0YK63</accession>
<keyword evidence="5" id="KW-1185">Reference proteome</keyword>
<dbReference type="Gene3D" id="2.40.420.20">
    <property type="match status" value="1"/>
</dbReference>
<name>A0ABT0YK63_9BURK</name>
<gene>
    <name evidence="4" type="ORF">M8A51_05825</name>
</gene>
<organism evidence="4 5">
    <name type="scientific">Caldimonas mangrovi</name>
    <dbReference type="NCBI Taxonomy" id="2944811"/>
    <lineage>
        <taxon>Bacteria</taxon>
        <taxon>Pseudomonadati</taxon>
        <taxon>Pseudomonadota</taxon>
        <taxon>Betaproteobacteria</taxon>
        <taxon>Burkholderiales</taxon>
        <taxon>Sphaerotilaceae</taxon>
        <taxon>Caldimonas</taxon>
    </lineage>
</organism>
<evidence type="ECO:0000313" key="4">
    <source>
        <dbReference type="EMBL" id="MCM5679048.1"/>
    </source>
</evidence>
<dbReference type="InterPro" id="IPR006143">
    <property type="entry name" value="RND_pump_MFP"/>
</dbReference>
<keyword evidence="2" id="KW-0175">Coiled coil</keyword>
<proteinExistence type="inferred from homology"/>
<dbReference type="Proteomes" id="UP001165541">
    <property type="component" value="Unassembled WGS sequence"/>
</dbReference>
<dbReference type="NCBIfam" id="TIGR01730">
    <property type="entry name" value="RND_mfp"/>
    <property type="match status" value="1"/>
</dbReference>
<dbReference type="RefSeq" id="WP_251777236.1">
    <property type="nucleotide sequence ID" value="NZ_JAMKFE010000003.1"/>
</dbReference>
<comment type="similarity">
    <text evidence="1">Belongs to the membrane fusion protein (MFP) (TC 8.A.1) family.</text>
</comment>
<protein>
    <submittedName>
        <fullName evidence="4">Efflux RND transporter periplasmic adaptor subunit</fullName>
    </submittedName>
</protein>
<keyword evidence="3" id="KW-0732">Signal</keyword>
<evidence type="ECO:0000256" key="2">
    <source>
        <dbReference type="SAM" id="Coils"/>
    </source>
</evidence>
<dbReference type="PANTHER" id="PTHR30469">
    <property type="entry name" value="MULTIDRUG RESISTANCE PROTEIN MDTA"/>
    <property type="match status" value="1"/>
</dbReference>